<sequence length="129" mass="13858">MERLPMFISGITGAAGRLGGAASEILQDRLELLALELREAKIRFIQAVLLVCLAVVFSLLGLLLLVLAGIYILPLESRLYGMIGAAAVSMLAGGGAYLTLLRHLQRKPLAFDQSLAELKKDATCFSTKN</sequence>
<keyword evidence="3" id="KW-1185">Reference proteome</keyword>
<proteinExistence type="predicted"/>
<feature type="transmembrane region" description="Helical" evidence="1">
    <location>
        <begin position="47"/>
        <end position="73"/>
    </location>
</feature>
<evidence type="ECO:0000313" key="2">
    <source>
        <dbReference type="EMBL" id="MBB5349020.1"/>
    </source>
</evidence>
<keyword evidence="1" id="KW-0472">Membrane</keyword>
<dbReference type="EMBL" id="JACHEO010000018">
    <property type="protein sequence ID" value="MBB5349020.1"/>
    <property type="molecule type" value="Genomic_DNA"/>
</dbReference>
<dbReference type="RefSeq" id="WP_183351836.1">
    <property type="nucleotide sequence ID" value="NZ_JACHEO010000018.1"/>
</dbReference>
<evidence type="ECO:0000256" key="1">
    <source>
        <dbReference type="SAM" id="Phobius"/>
    </source>
</evidence>
<protein>
    <submittedName>
        <fullName evidence="2">Putative membrane protein YqjE</fullName>
    </submittedName>
</protein>
<dbReference type="InterPro" id="IPR009937">
    <property type="entry name" value="Phage_holin_3_6"/>
</dbReference>
<organism evidence="2 3">
    <name type="scientific">Desulfoprunum benzoelyticum</name>
    <dbReference type="NCBI Taxonomy" id="1506996"/>
    <lineage>
        <taxon>Bacteria</taxon>
        <taxon>Pseudomonadati</taxon>
        <taxon>Thermodesulfobacteriota</taxon>
        <taxon>Desulfobulbia</taxon>
        <taxon>Desulfobulbales</taxon>
        <taxon>Desulfobulbaceae</taxon>
        <taxon>Desulfoprunum</taxon>
    </lineage>
</organism>
<dbReference type="Proteomes" id="UP000539642">
    <property type="component" value="Unassembled WGS sequence"/>
</dbReference>
<keyword evidence="1" id="KW-1133">Transmembrane helix</keyword>
<feature type="transmembrane region" description="Helical" evidence="1">
    <location>
        <begin position="79"/>
        <end position="100"/>
    </location>
</feature>
<dbReference type="AlphaFoldDB" id="A0A840V541"/>
<accession>A0A840V541</accession>
<gene>
    <name evidence="2" type="ORF">HNQ81_002767</name>
</gene>
<name>A0A840V541_9BACT</name>
<dbReference type="Pfam" id="PF07332">
    <property type="entry name" value="Phage_holin_3_6"/>
    <property type="match status" value="1"/>
</dbReference>
<reference evidence="2 3" key="1">
    <citation type="submission" date="2020-08" db="EMBL/GenBank/DDBJ databases">
        <title>Genomic Encyclopedia of Type Strains, Phase IV (KMG-IV): sequencing the most valuable type-strain genomes for metagenomic binning, comparative biology and taxonomic classification.</title>
        <authorList>
            <person name="Goeker M."/>
        </authorList>
    </citation>
    <scope>NUCLEOTIDE SEQUENCE [LARGE SCALE GENOMIC DNA]</scope>
    <source>
        <strain evidence="2 3">DSM 28570</strain>
    </source>
</reference>
<comment type="caution">
    <text evidence="2">The sequence shown here is derived from an EMBL/GenBank/DDBJ whole genome shotgun (WGS) entry which is preliminary data.</text>
</comment>
<keyword evidence="1" id="KW-0812">Transmembrane</keyword>
<evidence type="ECO:0000313" key="3">
    <source>
        <dbReference type="Proteomes" id="UP000539642"/>
    </source>
</evidence>